<protein>
    <submittedName>
        <fullName evidence="2">Uncharacterized protein</fullName>
    </submittedName>
</protein>
<evidence type="ECO:0000313" key="2">
    <source>
        <dbReference type="EMBL" id="KAK9840605.1"/>
    </source>
</evidence>
<evidence type="ECO:0000256" key="1">
    <source>
        <dbReference type="SAM" id="MobiDB-lite"/>
    </source>
</evidence>
<dbReference type="Proteomes" id="UP001445335">
    <property type="component" value="Unassembled WGS sequence"/>
</dbReference>
<evidence type="ECO:0000313" key="3">
    <source>
        <dbReference type="Proteomes" id="UP001445335"/>
    </source>
</evidence>
<reference evidence="2 3" key="1">
    <citation type="journal article" date="2024" name="Nat. Commun.">
        <title>Phylogenomics reveals the evolutionary origins of lichenization in chlorophyte algae.</title>
        <authorList>
            <person name="Puginier C."/>
            <person name="Libourel C."/>
            <person name="Otte J."/>
            <person name="Skaloud P."/>
            <person name="Haon M."/>
            <person name="Grisel S."/>
            <person name="Petersen M."/>
            <person name="Berrin J.G."/>
            <person name="Delaux P.M."/>
            <person name="Dal Grande F."/>
            <person name="Keller J."/>
        </authorList>
    </citation>
    <scope>NUCLEOTIDE SEQUENCE [LARGE SCALE GENOMIC DNA]</scope>
    <source>
        <strain evidence="2 3">SAG 245.80</strain>
    </source>
</reference>
<dbReference type="EMBL" id="JALJOU010000013">
    <property type="protein sequence ID" value="KAK9840605.1"/>
    <property type="molecule type" value="Genomic_DNA"/>
</dbReference>
<organism evidence="2 3">
    <name type="scientific">Elliptochloris bilobata</name>
    <dbReference type="NCBI Taxonomy" id="381761"/>
    <lineage>
        <taxon>Eukaryota</taxon>
        <taxon>Viridiplantae</taxon>
        <taxon>Chlorophyta</taxon>
        <taxon>core chlorophytes</taxon>
        <taxon>Trebouxiophyceae</taxon>
        <taxon>Trebouxiophyceae incertae sedis</taxon>
        <taxon>Elliptochloris clade</taxon>
        <taxon>Elliptochloris</taxon>
    </lineage>
</organism>
<feature type="region of interest" description="Disordered" evidence="1">
    <location>
        <begin position="1"/>
        <end position="37"/>
    </location>
</feature>
<proteinExistence type="predicted"/>
<accession>A0AAW1S441</accession>
<dbReference type="AlphaFoldDB" id="A0AAW1S441"/>
<comment type="caution">
    <text evidence="2">The sequence shown here is derived from an EMBL/GenBank/DDBJ whole genome shotgun (WGS) entry which is preliminary data.</text>
</comment>
<gene>
    <name evidence="2" type="ORF">WJX81_004089</name>
</gene>
<keyword evidence="3" id="KW-1185">Reference proteome</keyword>
<name>A0AAW1S441_9CHLO</name>
<sequence length="199" mass="21950">MCPRLRAGRPRGGGVGRPGRRHVCAGPRGTAGPAGCDVAPASGDREVEYRRLKEDDAEDPEASDAAMHVVEEAHAAYHVTKTSQWFLLSRAHADEQLLGQLDEFHLGTLLDSHRLQNETTCDWQGPTCVNWTIPGDHPHTYHTFDAGLLRRMRRSSIFAGMEHMEFAGPMNPWPAHASRPLFDRKLAPVNKISTLDAAA</sequence>